<evidence type="ECO:0000313" key="2">
    <source>
        <dbReference type="Proteomes" id="UP000283786"/>
    </source>
</evidence>
<proteinExistence type="predicted"/>
<protein>
    <submittedName>
        <fullName evidence="1">Uncharacterized protein</fullName>
    </submittedName>
</protein>
<keyword evidence="2" id="KW-1185">Reference proteome</keyword>
<evidence type="ECO:0000313" key="1">
    <source>
        <dbReference type="EMBL" id="QPM90743.1"/>
    </source>
</evidence>
<name>A0A418SKJ2_9RHOB</name>
<dbReference type="KEGG" id="palw:PSAL_019820"/>
<dbReference type="Proteomes" id="UP000283786">
    <property type="component" value="Chromosome"/>
</dbReference>
<dbReference type="AlphaFoldDB" id="A0A418SKJ2"/>
<gene>
    <name evidence="1" type="ORF">PSAL_019820</name>
</gene>
<organism evidence="1 2">
    <name type="scientific">Pseudooceanicola algae</name>
    <dbReference type="NCBI Taxonomy" id="1537215"/>
    <lineage>
        <taxon>Bacteria</taxon>
        <taxon>Pseudomonadati</taxon>
        <taxon>Pseudomonadota</taxon>
        <taxon>Alphaproteobacteria</taxon>
        <taxon>Rhodobacterales</taxon>
        <taxon>Paracoccaceae</taxon>
        <taxon>Pseudooceanicola</taxon>
    </lineage>
</organism>
<reference evidence="1 2" key="1">
    <citation type="submission" date="2020-08" db="EMBL/GenBank/DDBJ databases">
        <title>Genome sequence of Rhodobacteraceae bacterium Lw-13e.</title>
        <authorList>
            <person name="Poehlein A."/>
            <person name="Wolter L."/>
            <person name="Daniel R."/>
            <person name="Brinkhoff T."/>
        </authorList>
    </citation>
    <scope>NUCLEOTIDE SEQUENCE [LARGE SCALE GENOMIC DNA]</scope>
    <source>
        <strain evidence="1 2">Lw-13e</strain>
    </source>
</reference>
<sequence>MSDFSEDSGGAVVSDFEEDIVSARLGVRSTLRKQTAEGLVFGFAEVTYGHAFDPSDLTVPVVPSSGGDLISALDENTFLARLAIGAELDNGMTALQRATCFPPPRTSSRRGRRSVFCPSHAQKPA</sequence>
<dbReference type="RefSeq" id="WP_119837885.1">
    <property type="nucleotide sequence ID" value="NZ_CP060436.1"/>
</dbReference>
<dbReference type="EMBL" id="CP060436">
    <property type="protein sequence ID" value="QPM90743.1"/>
    <property type="molecule type" value="Genomic_DNA"/>
</dbReference>
<accession>A0A418SKJ2</accession>